<organism evidence="3 4">
    <name type="scientific">Microbacterium oxydans</name>
    <dbReference type="NCBI Taxonomy" id="82380"/>
    <lineage>
        <taxon>Bacteria</taxon>
        <taxon>Bacillati</taxon>
        <taxon>Actinomycetota</taxon>
        <taxon>Actinomycetes</taxon>
        <taxon>Micrococcales</taxon>
        <taxon>Microbacteriaceae</taxon>
        <taxon>Microbacterium</taxon>
    </lineage>
</organism>
<accession>A0A0F0L776</accession>
<dbReference type="Proteomes" id="UP000033640">
    <property type="component" value="Unassembled WGS sequence"/>
</dbReference>
<dbReference type="OrthoDB" id="5082740at2"/>
<reference evidence="3 4" key="1">
    <citation type="submission" date="2015-02" db="EMBL/GenBank/DDBJ databases">
        <title>Draft genome sequences of ten Microbacterium spp. with emphasis on heavy metal contaminated environments.</title>
        <authorList>
            <person name="Corretto E."/>
        </authorList>
    </citation>
    <scope>NUCLEOTIDE SEQUENCE [LARGE SCALE GENOMIC DNA]</scope>
    <source>
        <strain evidence="3 4">BEL4b</strain>
    </source>
</reference>
<evidence type="ECO:0000256" key="2">
    <source>
        <dbReference type="SAM" id="SignalP"/>
    </source>
</evidence>
<dbReference type="PATRIC" id="fig|82380.11.peg.3259"/>
<dbReference type="RefSeq" id="WP_045280464.1">
    <property type="nucleotide sequence ID" value="NZ_JYIW01000026.1"/>
</dbReference>
<dbReference type="AlphaFoldDB" id="A0A0F0L776"/>
<protein>
    <recommendedName>
        <fullName evidence="5">Nitrate ABC transporter substrate-binding protein</fullName>
    </recommendedName>
</protein>
<feature type="region of interest" description="Disordered" evidence="1">
    <location>
        <begin position="26"/>
        <end position="57"/>
    </location>
</feature>
<keyword evidence="2" id="KW-0732">Signal</keyword>
<comment type="caution">
    <text evidence="3">The sequence shown here is derived from an EMBL/GenBank/DDBJ whole genome shotgun (WGS) entry which is preliminary data.</text>
</comment>
<evidence type="ECO:0000313" key="4">
    <source>
        <dbReference type="Proteomes" id="UP000033640"/>
    </source>
</evidence>
<evidence type="ECO:0000256" key="1">
    <source>
        <dbReference type="SAM" id="MobiDB-lite"/>
    </source>
</evidence>
<dbReference type="PROSITE" id="PS51257">
    <property type="entry name" value="PROKAR_LIPOPROTEIN"/>
    <property type="match status" value="1"/>
</dbReference>
<feature type="signal peptide" evidence="2">
    <location>
        <begin position="1"/>
        <end position="26"/>
    </location>
</feature>
<sequence>MRSRTTSAAAGALLLLAALTACSAPAAPEEATSPSTSPRSEPSAAPASTPTPAATDAPISCESMISAGTVQALTDAGWTAEPTAFVIGDVELTEGLLCFWGDYSVGSDHGQLYGWSEISPEDATKAQSSLLASGWTREDGPEGTYFTEDPRFSMGTDDDGYGMTYLFDDGWVKLADTKQSLLLIGWNG</sequence>
<evidence type="ECO:0008006" key="5">
    <source>
        <dbReference type="Google" id="ProtNLM"/>
    </source>
</evidence>
<evidence type="ECO:0000313" key="3">
    <source>
        <dbReference type="EMBL" id="KJL28160.1"/>
    </source>
</evidence>
<name>A0A0F0L776_9MICO</name>
<proteinExistence type="predicted"/>
<feature type="chain" id="PRO_5002445028" description="Nitrate ABC transporter substrate-binding protein" evidence="2">
    <location>
        <begin position="27"/>
        <end position="188"/>
    </location>
</feature>
<gene>
    <name evidence="3" type="ORF">RS83_03228</name>
</gene>
<dbReference type="EMBL" id="JYIW01000026">
    <property type="protein sequence ID" value="KJL28160.1"/>
    <property type="molecule type" value="Genomic_DNA"/>
</dbReference>